<comment type="caution">
    <text evidence="3">The sequence shown here is derived from an EMBL/GenBank/DDBJ whole genome shotgun (WGS) entry which is preliminary data.</text>
</comment>
<evidence type="ECO:0000256" key="1">
    <source>
        <dbReference type="SAM" id="MobiDB-lite"/>
    </source>
</evidence>
<reference evidence="3" key="1">
    <citation type="submission" date="2021-04" db="EMBL/GenBank/DDBJ databases">
        <title>Microbacterium tenobrionis sp. nov. and Microbacterium allomyrinae sp. nov., isolated from larvae of Tenobrio molitor and Allomyrina dichotoma, respectively.</title>
        <authorList>
            <person name="Lee S.D."/>
        </authorList>
    </citation>
    <scope>NUCLEOTIDE SEQUENCE</scope>
    <source>
        <strain evidence="3">BWT-G7</strain>
    </source>
</reference>
<gene>
    <name evidence="3" type="ORF">KEC57_10455</name>
</gene>
<proteinExistence type="predicted"/>
<sequence length="275" mass="28964">MSSIADDPAEELRLLRERAYGRAADIHEDPAALQRLQELEGRGRATAAPLESPSAGEVDPETDAPSVDASLPAAMIGSDHAQPETVDDAYSGAETGTTADAGIREAGPVETPASKPWWQRRMPRVWAASLVAAIVLGVVLTLSAQALQAGKIAVLSADEDVEWPSQFWGDRTEGSLAFETFFGMSVISQPQQFGAGLDERVPCLTVFSGEGDNLMYAAGACGAGPFPATATFTVGIQSPAELRERFPDGTALQFVLEGSQVHVYARAPVLGDPTP</sequence>
<feature type="region of interest" description="Disordered" evidence="1">
    <location>
        <begin position="23"/>
        <end position="68"/>
    </location>
</feature>
<organism evidence="3 4">
    <name type="scientific">Microbacterium allomyrinae</name>
    <dbReference type="NCBI Taxonomy" id="2830666"/>
    <lineage>
        <taxon>Bacteria</taxon>
        <taxon>Bacillati</taxon>
        <taxon>Actinomycetota</taxon>
        <taxon>Actinomycetes</taxon>
        <taxon>Micrococcales</taxon>
        <taxon>Microbacteriaceae</taxon>
        <taxon>Microbacterium</taxon>
    </lineage>
</organism>
<dbReference type="RefSeq" id="WP_229384568.1">
    <property type="nucleotide sequence ID" value="NZ_JAGTTN010000003.1"/>
</dbReference>
<dbReference type="AlphaFoldDB" id="A0A9X1LV18"/>
<feature type="transmembrane region" description="Helical" evidence="2">
    <location>
        <begin position="125"/>
        <end position="147"/>
    </location>
</feature>
<evidence type="ECO:0000313" key="4">
    <source>
        <dbReference type="Proteomes" id="UP001139354"/>
    </source>
</evidence>
<dbReference type="EMBL" id="JAGTTN010000003">
    <property type="protein sequence ID" value="MCC2032599.1"/>
    <property type="molecule type" value="Genomic_DNA"/>
</dbReference>
<accession>A0A9X1LV18</accession>
<protein>
    <submittedName>
        <fullName evidence="3">Uncharacterized protein</fullName>
    </submittedName>
</protein>
<keyword evidence="2" id="KW-1133">Transmembrane helix</keyword>
<keyword evidence="4" id="KW-1185">Reference proteome</keyword>
<keyword evidence="2" id="KW-0472">Membrane</keyword>
<dbReference type="Proteomes" id="UP001139354">
    <property type="component" value="Unassembled WGS sequence"/>
</dbReference>
<keyword evidence="2" id="KW-0812">Transmembrane</keyword>
<feature type="region of interest" description="Disordered" evidence="1">
    <location>
        <begin position="82"/>
        <end position="114"/>
    </location>
</feature>
<evidence type="ECO:0000313" key="3">
    <source>
        <dbReference type="EMBL" id="MCC2032599.1"/>
    </source>
</evidence>
<name>A0A9X1LV18_9MICO</name>
<evidence type="ECO:0000256" key="2">
    <source>
        <dbReference type="SAM" id="Phobius"/>
    </source>
</evidence>